<dbReference type="GeneID" id="20330541"/>
<dbReference type="EMBL" id="KL625165">
    <property type="protein sequence ID" value="KER17984.1"/>
    <property type="molecule type" value="Genomic_DNA"/>
</dbReference>
<reference evidence="1 2" key="1">
    <citation type="submission" date="2013-11" db="EMBL/GenBank/DDBJ databases">
        <title>Opisthorchis viverrini - life in the bile duct.</title>
        <authorList>
            <person name="Young N.D."/>
            <person name="Nagarajan N."/>
            <person name="Lin S.J."/>
            <person name="Korhonen P.K."/>
            <person name="Jex A.R."/>
            <person name="Hall R.S."/>
            <person name="Safavi-Hemami H."/>
            <person name="Kaewkong W."/>
            <person name="Bertrand D."/>
            <person name="Gao S."/>
            <person name="Seet Q."/>
            <person name="Wongkham S."/>
            <person name="Teh B.T."/>
            <person name="Wongkham C."/>
            <person name="Intapan P.M."/>
            <person name="Maleewong W."/>
            <person name="Yang X."/>
            <person name="Hu M."/>
            <person name="Wang Z."/>
            <person name="Hofmann A."/>
            <person name="Sternberg P.W."/>
            <person name="Tan P."/>
            <person name="Wang J."/>
            <person name="Gasser R.B."/>
        </authorList>
    </citation>
    <scope>NUCLEOTIDE SEQUENCE [LARGE SCALE GENOMIC DNA]</scope>
</reference>
<name>A0A074ZRN7_OPIVI</name>
<feature type="non-terminal residue" evidence="1">
    <location>
        <position position="70"/>
    </location>
</feature>
<evidence type="ECO:0000313" key="1">
    <source>
        <dbReference type="EMBL" id="KER17984.1"/>
    </source>
</evidence>
<dbReference type="OrthoDB" id="10568072at2759"/>
<dbReference type="RefSeq" id="XP_009178269.1">
    <property type="nucleotide sequence ID" value="XM_009180005.1"/>
</dbReference>
<organism evidence="1 2">
    <name type="scientific">Opisthorchis viverrini</name>
    <name type="common">Southeast Asian liver fluke</name>
    <dbReference type="NCBI Taxonomy" id="6198"/>
    <lineage>
        <taxon>Eukaryota</taxon>
        <taxon>Metazoa</taxon>
        <taxon>Spiralia</taxon>
        <taxon>Lophotrochozoa</taxon>
        <taxon>Platyhelminthes</taxon>
        <taxon>Trematoda</taxon>
        <taxon>Digenea</taxon>
        <taxon>Opisthorchiida</taxon>
        <taxon>Opisthorchiata</taxon>
        <taxon>Opisthorchiidae</taxon>
        <taxon>Opisthorchis</taxon>
    </lineage>
</organism>
<dbReference type="Proteomes" id="UP000054324">
    <property type="component" value="Unassembled WGS sequence"/>
</dbReference>
<protein>
    <submittedName>
        <fullName evidence="1">Uncharacterized protein</fullName>
    </submittedName>
</protein>
<dbReference type="CTD" id="20330541"/>
<accession>A0A074ZRN7</accession>
<evidence type="ECO:0000313" key="2">
    <source>
        <dbReference type="Proteomes" id="UP000054324"/>
    </source>
</evidence>
<dbReference type="AlphaFoldDB" id="A0A074ZRN7"/>
<gene>
    <name evidence="1" type="ORF">T265_16376</name>
</gene>
<keyword evidence="2" id="KW-1185">Reference proteome</keyword>
<sequence>MTGLHDGPIEYNRGCLAVYCEFGGSLPTGVLHQQYRSDFPAPLDNFIQTDENLFGCYQEVTASSIMDCTR</sequence>
<proteinExistence type="predicted"/>
<dbReference type="KEGG" id="ovi:T265_16376"/>